<evidence type="ECO:0000313" key="2">
    <source>
        <dbReference type="Proteomes" id="UP001239111"/>
    </source>
</evidence>
<name>A0ACC2P1Y2_9HYME</name>
<sequence length="200" mass="22817">MEAEDFPAKAANVIMGMNVPDHHAYIDELKNSSRSSPKWHTFVGKMLDKKCARTINENLRSYWQHFQQKFTQIRARLSPHQSDQRREAPGSVKNVKVKSPDKAAPTRKEMLIDVSPKKIKLRSGTRENITPVIQEFGCAHELAVPDDLSSKVAEGSIPRTRRHHQENQENRMEAQVSHEKNIVQTTSFPSSIKDHDADDL</sequence>
<organism evidence="1 2">
    <name type="scientific">Eretmocerus hayati</name>
    <dbReference type="NCBI Taxonomy" id="131215"/>
    <lineage>
        <taxon>Eukaryota</taxon>
        <taxon>Metazoa</taxon>
        <taxon>Ecdysozoa</taxon>
        <taxon>Arthropoda</taxon>
        <taxon>Hexapoda</taxon>
        <taxon>Insecta</taxon>
        <taxon>Pterygota</taxon>
        <taxon>Neoptera</taxon>
        <taxon>Endopterygota</taxon>
        <taxon>Hymenoptera</taxon>
        <taxon>Apocrita</taxon>
        <taxon>Proctotrupomorpha</taxon>
        <taxon>Chalcidoidea</taxon>
        <taxon>Aphelinidae</taxon>
        <taxon>Aphelininae</taxon>
        <taxon>Eretmocerus</taxon>
    </lineage>
</organism>
<dbReference type="Proteomes" id="UP001239111">
    <property type="component" value="Chromosome 2"/>
</dbReference>
<gene>
    <name evidence="1" type="ORF">QAD02_013179</name>
</gene>
<keyword evidence="2" id="KW-1185">Reference proteome</keyword>
<dbReference type="EMBL" id="CM056742">
    <property type="protein sequence ID" value="KAJ8677392.1"/>
    <property type="molecule type" value="Genomic_DNA"/>
</dbReference>
<comment type="caution">
    <text evidence="1">The sequence shown here is derived from an EMBL/GenBank/DDBJ whole genome shotgun (WGS) entry which is preliminary data.</text>
</comment>
<protein>
    <submittedName>
        <fullName evidence="1">Uncharacterized protein</fullName>
    </submittedName>
</protein>
<evidence type="ECO:0000313" key="1">
    <source>
        <dbReference type="EMBL" id="KAJ8677392.1"/>
    </source>
</evidence>
<reference evidence="1" key="1">
    <citation type="submission" date="2023-04" db="EMBL/GenBank/DDBJ databases">
        <title>A chromosome-level genome assembly of the parasitoid wasp Eretmocerus hayati.</title>
        <authorList>
            <person name="Zhong Y."/>
            <person name="Liu S."/>
            <person name="Liu Y."/>
        </authorList>
    </citation>
    <scope>NUCLEOTIDE SEQUENCE</scope>
    <source>
        <strain evidence="1">ZJU_SS_LIU_2023</strain>
    </source>
</reference>
<proteinExistence type="predicted"/>
<accession>A0ACC2P1Y2</accession>